<comment type="similarity">
    <text evidence="1">Belongs to the MYG1 family.</text>
</comment>
<evidence type="ECO:0000313" key="3">
    <source>
        <dbReference type="Proteomes" id="UP000008743"/>
    </source>
</evidence>
<dbReference type="Pfam" id="PF03690">
    <property type="entry name" value="MYG1_exonuc"/>
    <property type="match status" value="1"/>
</dbReference>
<dbReference type="AlphaFoldDB" id="A0A0D2WMJ1"/>
<dbReference type="FunCoup" id="A0A0D2WMJ1">
    <property type="interactions" value="916"/>
</dbReference>
<sequence>MLFLVCSELAIQILPSVSISQTSFSLSLHPFFSHVHPNQSEQPARPQRDRRWLWPAAGRRLPHHRQAAARVASWPPSRLRPRRHLPLRRGACLLHAQADRQVRLVRALRSGNWDLGVLIHPRGEKHSLQSQSQHSLQSQHSCVHVCVRFANADIVRTRVPAVLAEADCCVDVGAVDDPSTHRYDHHQASFKGTFSPAYKSRLSSAGLVYKHHGREVIRKIVAGVISPEHPELEAQTAVLYERVYKQFIEHIDAMDNGQEVSENGVLMYNLSSHIGTRVSRLNPEWNEEADNATVNERFRLAIYLTGSEFHDYVSGQARAWLPARGIVEAAVAARHTVHPSGQIIKLDQFCPWKEHLFMLEEELNIQGAIKFVLFQDKSGTYRVQTVSVDEASFFSSRIPLLEAWRGVRDEALSELLGIPGAVFVHASGFIGGHKTYEGVLEMAARCL</sequence>
<protein>
    <recommendedName>
        <fullName evidence="4">MYG1 protein</fullName>
    </recommendedName>
</protein>
<dbReference type="Proteomes" id="UP000008743">
    <property type="component" value="Unassembled WGS sequence"/>
</dbReference>
<dbReference type="OrthoDB" id="10265310at2759"/>
<dbReference type="InParanoid" id="A0A0D2WMJ1"/>
<evidence type="ECO:0008006" key="4">
    <source>
        <dbReference type="Google" id="ProtNLM"/>
    </source>
</evidence>
<evidence type="ECO:0000256" key="1">
    <source>
        <dbReference type="ARBA" id="ARBA00010105"/>
    </source>
</evidence>
<proteinExistence type="inferred from homology"/>
<dbReference type="GO" id="GO:0005634">
    <property type="term" value="C:nucleus"/>
    <property type="evidence" value="ECO:0007669"/>
    <property type="project" value="TreeGrafter"/>
</dbReference>
<dbReference type="PhylomeDB" id="A0A0D2WMJ1"/>
<reference evidence="3" key="1">
    <citation type="submission" date="2011-02" db="EMBL/GenBank/DDBJ databases">
        <title>The Genome Sequence of Capsaspora owczarzaki ATCC 30864.</title>
        <authorList>
            <person name="Russ C."/>
            <person name="Cuomo C."/>
            <person name="Burger G."/>
            <person name="Gray M.W."/>
            <person name="Holland P.W.H."/>
            <person name="King N."/>
            <person name="Lang F.B.F."/>
            <person name="Roger A.J."/>
            <person name="Ruiz-Trillo I."/>
            <person name="Young S.K."/>
            <person name="Zeng Q."/>
            <person name="Gargeya S."/>
            <person name="Alvarado L."/>
            <person name="Berlin A."/>
            <person name="Chapman S.B."/>
            <person name="Chen Z."/>
            <person name="Freedman E."/>
            <person name="Gellesch M."/>
            <person name="Goldberg J."/>
            <person name="Griggs A."/>
            <person name="Gujja S."/>
            <person name="Heilman E."/>
            <person name="Heiman D."/>
            <person name="Howarth C."/>
            <person name="Mehta T."/>
            <person name="Neiman D."/>
            <person name="Pearson M."/>
            <person name="Roberts A."/>
            <person name="Saif S."/>
            <person name="Shea T."/>
            <person name="Shenoy N."/>
            <person name="Sisk P."/>
            <person name="Stolte C."/>
            <person name="Sykes S."/>
            <person name="White J."/>
            <person name="Yandava C."/>
            <person name="Haas B."/>
            <person name="Nusbaum C."/>
            <person name="Birren B."/>
        </authorList>
    </citation>
    <scope>NUCLEOTIDE SEQUENCE</scope>
    <source>
        <strain evidence="3">ATCC 30864</strain>
    </source>
</reference>
<keyword evidence="3" id="KW-1185">Reference proteome</keyword>
<evidence type="ECO:0000313" key="2">
    <source>
        <dbReference type="EMBL" id="KJE91398.1"/>
    </source>
</evidence>
<dbReference type="InterPro" id="IPR003226">
    <property type="entry name" value="MYG1_exonuclease"/>
</dbReference>
<dbReference type="eggNOG" id="KOG2948">
    <property type="taxonomic scope" value="Eukaryota"/>
</dbReference>
<name>A0A0D2WMJ1_CAPO3</name>
<gene>
    <name evidence="2" type="ORF">CAOG_008616</name>
</gene>
<dbReference type="GO" id="GO:0005737">
    <property type="term" value="C:cytoplasm"/>
    <property type="evidence" value="ECO:0007669"/>
    <property type="project" value="TreeGrafter"/>
</dbReference>
<dbReference type="EMBL" id="KE346362">
    <property type="protein sequence ID" value="KJE91398.1"/>
    <property type="molecule type" value="Genomic_DNA"/>
</dbReference>
<dbReference type="PANTHER" id="PTHR11215:SF1">
    <property type="entry name" value="MYG1 EXONUCLEASE"/>
    <property type="match status" value="1"/>
</dbReference>
<accession>A0A0D2WMJ1</accession>
<organism evidence="2 3">
    <name type="scientific">Capsaspora owczarzaki (strain ATCC 30864)</name>
    <dbReference type="NCBI Taxonomy" id="595528"/>
    <lineage>
        <taxon>Eukaryota</taxon>
        <taxon>Filasterea</taxon>
        <taxon>Capsaspora</taxon>
    </lineage>
</organism>
<dbReference type="STRING" id="595528.A0A0D2WMJ1"/>
<dbReference type="PANTHER" id="PTHR11215">
    <property type="entry name" value="METAL DEPENDENT HYDROLASE - RELATED"/>
    <property type="match status" value="1"/>
</dbReference>